<sequence>MDTKYEALPEAAERIVYVRAIEVAELPDDVKSHAGGLERVYAVYTEAGERVALVKDRTMAFALARQNELAPVSVH</sequence>
<gene>
    <name evidence="1" type="ORF">AQS8620_00540</name>
</gene>
<name>A0A1Y5RMK4_9RHOB</name>
<evidence type="ECO:0000313" key="1">
    <source>
        <dbReference type="EMBL" id="SLN20646.1"/>
    </source>
</evidence>
<dbReference type="Proteomes" id="UP000193862">
    <property type="component" value="Unassembled WGS sequence"/>
</dbReference>
<protein>
    <recommendedName>
        <fullName evidence="3">DUF1150 domain-containing protein</fullName>
    </recommendedName>
</protein>
<evidence type="ECO:0008006" key="3">
    <source>
        <dbReference type="Google" id="ProtNLM"/>
    </source>
</evidence>
<dbReference type="EMBL" id="FWFS01000001">
    <property type="protein sequence ID" value="SLN20646.1"/>
    <property type="molecule type" value="Genomic_DNA"/>
</dbReference>
<proteinExistence type="predicted"/>
<evidence type="ECO:0000313" key="2">
    <source>
        <dbReference type="Proteomes" id="UP000193862"/>
    </source>
</evidence>
<organism evidence="1 2">
    <name type="scientific">Aquimixticola soesokkakensis</name>
    <dbReference type="NCBI Taxonomy" id="1519096"/>
    <lineage>
        <taxon>Bacteria</taxon>
        <taxon>Pseudomonadati</taxon>
        <taxon>Pseudomonadota</taxon>
        <taxon>Alphaproteobacteria</taxon>
        <taxon>Rhodobacterales</taxon>
        <taxon>Paracoccaceae</taxon>
        <taxon>Aquimixticola</taxon>
    </lineage>
</organism>
<dbReference type="InterPro" id="IPR009531">
    <property type="entry name" value="DUF1150"/>
</dbReference>
<reference evidence="1 2" key="1">
    <citation type="submission" date="2017-03" db="EMBL/GenBank/DDBJ databases">
        <authorList>
            <person name="Afonso C.L."/>
            <person name="Miller P.J."/>
            <person name="Scott M.A."/>
            <person name="Spackman E."/>
            <person name="Goraichik I."/>
            <person name="Dimitrov K.M."/>
            <person name="Suarez D.L."/>
            <person name="Swayne D.E."/>
        </authorList>
    </citation>
    <scope>NUCLEOTIDE SEQUENCE [LARGE SCALE GENOMIC DNA]</scope>
    <source>
        <strain evidence="1 2">CECT 8620</strain>
    </source>
</reference>
<accession>A0A1Y5RMK4</accession>
<dbReference type="AlphaFoldDB" id="A0A1Y5RMK4"/>
<keyword evidence="2" id="KW-1185">Reference proteome</keyword>
<dbReference type="Pfam" id="PF06620">
    <property type="entry name" value="DUF1150"/>
    <property type="match status" value="1"/>
</dbReference>
<dbReference type="OrthoDB" id="7205167at2"/>
<dbReference type="RefSeq" id="WP_085835255.1">
    <property type="nucleotide sequence ID" value="NZ_FWFS01000001.1"/>
</dbReference>